<comment type="similarity">
    <text evidence="1">Belongs to the UPF0065 (bug) family.</text>
</comment>
<dbReference type="PROSITE" id="PS51257">
    <property type="entry name" value="PROKAR_LIPOPROTEIN"/>
    <property type="match status" value="1"/>
</dbReference>
<reference evidence="4" key="1">
    <citation type="submission" date="2016-10" db="EMBL/GenBank/DDBJ databases">
        <authorList>
            <person name="Varghese N."/>
            <person name="Submissions S."/>
        </authorList>
    </citation>
    <scope>NUCLEOTIDE SEQUENCE [LARGE SCALE GENOMIC DNA]</scope>
    <source>
        <strain evidence="4">DSM 17038</strain>
    </source>
</reference>
<keyword evidence="4" id="KW-1185">Reference proteome</keyword>
<feature type="chain" id="PRO_5038421813" evidence="2">
    <location>
        <begin position="20"/>
        <end position="329"/>
    </location>
</feature>
<evidence type="ECO:0000256" key="2">
    <source>
        <dbReference type="SAM" id="SignalP"/>
    </source>
</evidence>
<dbReference type="PANTHER" id="PTHR42928:SF5">
    <property type="entry name" value="BLR1237 PROTEIN"/>
    <property type="match status" value="1"/>
</dbReference>
<dbReference type="InterPro" id="IPR005064">
    <property type="entry name" value="BUG"/>
</dbReference>
<gene>
    <name evidence="3" type="ORF">SAMN05660649_02225</name>
</gene>
<dbReference type="PIRSF" id="PIRSF017082">
    <property type="entry name" value="YflP"/>
    <property type="match status" value="1"/>
</dbReference>
<organism evidence="3 4">
    <name type="scientific">Desulfotruncus arcticus DSM 17038</name>
    <dbReference type="NCBI Taxonomy" id="1121424"/>
    <lineage>
        <taxon>Bacteria</taxon>
        <taxon>Bacillati</taxon>
        <taxon>Bacillota</taxon>
        <taxon>Clostridia</taxon>
        <taxon>Eubacteriales</taxon>
        <taxon>Desulfallaceae</taxon>
        <taxon>Desulfotruncus</taxon>
    </lineage>
</organism>
<dbReference type="PANTHER" id="PTHR42928">
    <property type="entry name" value="TRICARBOXYLATE-BINDING PROTEIN"/>
    <property type="match status" value="1"/>
</dbReference>
<dbReference type="Gene3D" id="3.40.190.10">
    <property type="entry name" value="Periplasmic binding protein-like II"/>
    <property type="match status" value="1"/>
</dbReference>
<dbReference type="STRING" id="341036.SAMN05660649_02225"/>
<proteinExistence type="inferred from homology"/>
<evidence type="ECO:0000313" key="4">
    <source>
        <dbReference type="Proteomes" id="UP000199337"/>
    </source>
</evidence>
<dbReference type="EMBL" id="FOOX01000007">
    <property type="protein sequence ID" value="SFG63618.1"/>
    <property type="molecule type" value="Genomic_DNA"/>
</dbReference>
<evidence type="ECO:0000256" key="1">
    <source>
        <dbReference type="ARBA" id="ARBA00006987"/>
    </source>
</evidence>
<dbReference type="SUPFAM" id="SSF53850">
    <property type="entry name" value="Periplasmic binding protein-like II"/>
    <property type="match status" value="1"/>
</dbReference>
<name>A0A1I2TFF6_9FIRM</name>
<sequence>MGKRLMVVLVSLLALVLAAGCGKTTGNESEQVNYPEKPINFVVPWSAGGGSDRMARMVADVIQSEKILPQPLVVVNKPGGSAAVGMNEVATKKGDPYTIIGIVSAQISNPLTTGAEVKASTFKPIAALALDEYMLFTKADSDLQSLNDVVEYAKANPGKLTVGGTGTGAEDQICLGLLQKSAGIKTEYVPFDSGGEVMSSLLGGHIQLAWANPSEAASQLKAGMVKAIGIMAPERISAYPDVPTFKEQGVDAEFRQIRGISGTPDMPDYAVKALADAMKKVSESERWQTEYIEKNGLTSQYMGPDEFAQAINDAEQEYKEVLTDLGQIK</sequence>
<accession>A0A1I2TFF6</accession>
<protein>
    <submittedName>
        <fullName evidence="3">Putative tricarboxylic transport membrane protein</fullName>
    </submittedName>
</protein>
<dbReference type="OrthoDB" id="8880247at2"/>
<dbReference type="InterPro" id="IPR042100">
    <property type="entry name" value="Bug_dom1"/>
</dbReference>
<feature type="signal peptide" evidence="2">
    <location>
        <begin position="1"/>
        <end position="19"/>
    </location>
</feature>
<dbReference type="RefSeq" id="WP_092471443.1">
    <property type="nucleotide sequence ID" value="NZ_FOOX01000007.1"/>
</dbReference>
<dbReference type="Proteomes" id="UP000199337">
    <property type="component" value="Unassembled WGS sequence"/>
</dbReference>
<dbReference type="Gene3D" id="3.40.190.150">
    <property type="entry name" value="Bordetella uptake gene, domain 1"/>
    <property type="match status" value="1"/>
</dbReference>
<dbReference type="AlphaFoldDB" id="A0A1I2TFF6"/>
<dbReference type="Pfam" id="PF03401">
    <property type="entry name" value="TctC"/>
    <property type="match status" value="1"/>
</dbReference>
<evidence type="ECO:0000313" key="3">
    <source>
        <dbReference type="EMBL" id="SFG63618.1"/>
    </source>
</evidence>
<dbReference type="CDD" id="cd07012">
    <property type="entry name" value="PBP2_Bug_TTT"/>
    <property type="match status" value="1"/>
</dbReference>
<keyword evidence="2" id="KW-0732">Signal</keyword>